<evidence type="ECO:0000256" key="1">
    <source>
        <dbReference type="SAM" id="SignalP"/>
    </source>
</evidence>
<dbReference type="EMBL" id="SPHZ02000011">
    <property type="protein sequence ID" value="KAF0893429.1"/>
    <property type="molecule type" value="Genomic_DNA"/>
</dbReference>
<comment type="caution">
    <text evidence="2">The sequence shown here is derived from an EMBL/GenBank/DDBJ whole genome shotgun (WGS) entry which is preliminary data.</text>
</comment>
<accession>A0A6G1BZJ2</accession>
<evidence type="ECO:0000313" key="3">
    <source>
        <dbReference type="Proteomes" id="UP000479710"/>
    </source>
</evidence>
<name>A0A6G1BZJ2_9ORYZ</name>
<sequence length="80" mass="8159">MSNLANTSLILDLAVEAAWATAPATSSELAAEAASSLQRGQCGWLRARVGGRVGADKLVAEIARTISSELTVDVAVMASS</sequence>
<reference evidence="2 3" key="1">
    <citation type="submission" date="2019-11" db="EMBL/GenBank/DDBJ databases">
        <title>Whole genome sequence of Oryza granulata.</title>
        <authorList>
            <person name="Li W."/>
        </authorList>
    </citation>
    <scope>NUCLEOTIDE SEQUENCE [LARGE SCALE GENOMIC DNA]</scope>
    <source>
        <strain evidence="3">cv. Menghai</strain>
        <tissue evidence="2">Leaf</tissue>
    </source>
</reference>
<dbReference type="Proteomes" id="UP000479710">
    <property type="component" value="Unassembled WGS sequence"/>
</dbReference>
<protein>
    <submittedName>
        <fullName evidence="2">Uncharacterized protein</fullName>
    </submittedName>
</protein>
<feature type="chain" id="PRO_5026150888" evidence="1">
    <location>
        <begin position="21"/>
        <end position="80"/>
    </location>
</feature>
<keyword evidence="1" id="KW-0732">Signal</keyword>
<gene>
    <name evidence="2" type="ORF">E2562_025228</name>
</gene>
<keyword evidence="3" id="KW-1185">Reference proteome</keyword>
<feature type="signal peptide" evidence="1">
    <location>
        <begin position="1"/>
        <end position="20"/>
    </location>
</feature>
<proteinExistence type="predicted"/>
<dbReference type="AlphaFoldDB" id="A0A6G1BZJ2"/>
<organism evidence="2 3">
    <name type="scientific">Oryza meyeriana var. granulata</name>
    <dbReference type="NCBI Taxonomy" id="110450"/>
    <lineage>
        <taxon>Eukaryota</taxon>
        <taxon>Viridiplantae</taxon>
        <taxon>Streptophyta</taxon>
        <taxon>Embryophyta</taxon>
        <taxon>Tracheophyta</taxon>
        <taxon>Spermatophyta</taxon>
        <taxon>Magnoliopsida</taxon>
        <taxon>Liliopsida</taxon>
        <taxon>Poales</taxon>
        <taxon>Poaceae</taxon>
        <taxon>BOP clade</taxon>
        <taxon>Oryzoideae</taxon>
        <taxon>Oryzeae</taxon>
        <taxon>Oryzinae</taxon>
        <taxon>Oryza</taxon>
        <taxon>Oryza meyeriana</taxon>
    </lineage>
</organism>
<evidence type="ECO:0000313" key="2">
    <source>
        <dbReference type="EMBL" id="KAF0893429.1"/>
    </source>
</evidence>